<evidence type="ECO:0000313" key="3">
    <source>
        <dbReference type="Proteomes" id="UP000664534"/>
    </source>
</evidence>
<comment type="caution">
    <text evidence="2">The sequence shown here is derived from an EMBL/GenBank/DDBJ whole genome shotgun (WGS) entry which is preliminary data.</text>
</comment>
<evidence type="ECO:0000313" key="2">
    <source>
        <dbReference type="EMBL" id="CAF9928222.1"/>
    </source>
</evidence>
<dbReference type="PANTHER" id="PTHR47843">
    <property type="entry name" value="BTB DOMAIN-CONTAINING PROTEIN-RELATED"/>
    <property type="match status" value="1"/>
</dbReference>
<proteinExistence type="predicted"/>
<dbReference type="InterPro" id="IPR011333">
    <property type="entry name" value="SKP1/BTB/POZ_sf"/>
</dbReference>
<feature type="domain" description="BTB" evidence="1">
    <location>
        <begin position="2"/>
        <end position="69"/>
    </location>
</feature>
<dbReference type="SMART" id="SM00225">
    <property type="entry name" value="BTB"/>
    <property type="match status" value="1"/>
</dbReference>
<dbReference type="EMBL" id="CAJPDT010000049">
    <property type="protein sequence ID" value="CAF9928222.1"/>
    <property type="molecule type" value="Genomic_DNA"/>
</dbReference>
<accession>A0A8H3IHH8</accession>
<dbReference type="PROSITE" id="PS50097">
    <property type="entry name" value="BTB"/>
    <property type="match status" value="1"/>
</dbReference>
<dbReference type="OrthoDB" id="6359816at2759"/>
<dbReference type="AlphaFoldDB" id="A0A8H3IHH8"/>
<evidence type="ECO:0000259" key="1">
    <source>
        <dbReference type="PROSITE" id="PS50097"/>
    </source>
</evidence>
<dbReference type="SUPFAM" id="SSF54695">
    <property type="entry name" value="POZ domain"/>
    <property type="match status" value="1"/>
</dbReference>
<dbReference type="Pfam" id="PF00651">
    <property type="entry name" value="BTB"/>
    <property type="match status" value="1"/>
</dbReference>
<sequence>MVDVFVGTEPKKFHLHRDLLCDRSEYFEACFGSEFEEAREKELHLPEDNVAGFELFVEWLYGSTLRSIENEDALISHIALHVLASKFCLEHLQNEAMDLIIRFYRVNPRLVEAQSLIYIYENTSEGDFLRRFSVRLVAWNIVETGVTDLSPSYNTLLGLGGELAVDLTSWLIKISANLRAMHGFDDDERDYLKDPRSVSNCTFHKHNSTIACRSMTE</sequence>
<dbReference type="PANTHER" id="PTHR47843:SF2">
    <property type="entry name" value="BTB DOMAIN-CONTAINING PROTEIN"/>
    <property type="match status" value="1"/>
</dbReference>
<gene>
    <name evidence="2" type="ORF">IMSHALPRED_007410</name>
</gene>
<organism evidence="2 3">
    <name type="scientific">Imshaugia aleurites</name>
    <dbReference type="NCBI Taxonomy" id="172621"/>
    <lineage>
        <taxon>Eukaryota</taxon>
        <taxon>Fungi</taxon>
        <taxon>Dikarya</taxon>
        <taxon>Ascomycota</taxon>
        <taxon>Pezizomycotina</taxon>
        <taxon>Lecanoromycetes</taxon>
        <taxon>OSLEUM clade</taxon>
        <taxon>Lecanoromycetidae</taxon>
        <taxon>Lecanorales</taxon>
        <taxon>Lecanorineae</taxon>
        <taxon>Parmeliaceae</taxon>
        <taxon>Imshaugia</taxon>
    </lineage>
</organism>
<dbReference type="Gene3D" id="3.30.710.10">
    <property type="entry name" value="Potassium Channel Kv1.1, Chain A"/>
    <property type="match status" value="1"/>
</dbReference>
<name>A0A8H3IHH8_9LECA</name>
<keyword evidence="3" id="KW-1185">Reference proteome</keyword>
<dbReference type="Proteomes" id="UP000664534">
    <property type="component" value="Unassembled WGS sequence"/>
</dbReference>
<dbReference type="InterPro" id="IPR000210">
    <property type="entry name" value="BTB/POZ_dom"/>
</dbReference>
<reference evidence="2" key="1">
    <citation type="submission" date="2021-03" db="EMBL/GenBank/DDBJ databases">
        <authorList>
            <person name="Tagirdzhanova G."/>
        </authorList>
    </citation>
    <scope>NUCLEOTIDE SEQUENCE</scope>
</reference>
<protein>
    <recommendedName>
        <fullName evidence="1">BTB domain-containing protein</fullName>
    </recommendedName>
</protein>
<dbReference type="CDD" id="cd18186">
    <property type="entry name" value="BTB_POZ_ZBTB_KLHL-like"/>
    <property type="match status" value="1"/>
</dbReference>